<dbReference type="EMBL" id="QJQB01000346">
    <property type="protein sequence ID" value="PYA65676.1"/>
    <property type="molecule type" value="Genomic_DNA"/>
</dbReference>
<dbReference type="EMBL" id="CP029449">
    <property type="protein sequence ID" value="AWL68474.1"/>
    <property type="molecule type" value="Genomic_DNA"/>
</dbReference>
<dbReference type="AlphaFoldDB" id="A0A0G3SLN4"/>
<proteinExistence type="predicted"/>
<dbReference type="EMBL" id="LJEX02000125">
    <property type="protein sequence ID" value="OCO81262.1"/>
    <property type="molecule type" value="Genomic_DNA"/>
</dbReference>
<evidence type="ECO:0000313" key="3">
    <source>
        <dbReference type="EMBL" id="OCO81262.1"/>
    </source>
</evidence>
<reference evidence="4 7" key="4">
    <citation type="submission" date="2018-06" db="EMBL/GenBank/DDBJ databases">
        <title>Serratia marcescens genome sequencing and assembly.</title>
        <authorList>
            <person name="Martins R.C.R."/>
            <person name="Perdigao-Neto L.V."/>
            <person name="Costa S.F."/>
            <person name="Levin A.S.S."/>
        </authorList>
    </citation>
    <scope>NUCLEOTIDE SEQUENCE [LARGE SCALE GENOMIC DNA]</scope>
    <source>
        <strain evidence="4 7">1283</strain>
    </source>
</reference>
<gene>
    <name evidence="3" type="ORF">AN695_0205495</name>
    <name evidence="1" type="ORF">DKC05_12795</name>
    <name evidence="4" type="ORF">DMW51_14575</name>
    <name evidence="2" type="ORF">GMA22_17245</name>
</gene>
<reference evidence="2 8" key="7">
    <citation type="submission" date="2019-11" db="EMBL/GenBank/DDBJ databases">
        <title>Whole genome sequence of a plant growth promoting strain Serratia marcescens BTL07 isolated from the rhizoplane of Chili (Capsicum annuum).</title>
        <authorList>
            <person name="Dutta S."/>
            <person name="Khatun A."/>
            <person name="Gupta D.R."/>
            <person name="Surovy M.Z."/>
            <person name="Rahman M.M."/>
            <person name="Mahmud N.U."/>
            <person name="Emes R."/>
            <person name="Warry A."/>
            <person name="West H."/>
            <person name="Clarke M.L."/>
            <person name="Islam M.T."/>
        </authorList>
    </citation>
    <scope>NUCLEOTIDE SEQUENCE [LARGE SCALE GENOMIC DNA]</scope>
    <source>
        <strain evidence="2 8">BTL07</strain>
    </source>
</reference>
<dbReference type="EMBL" id="WNKC01000003">
    <property type="protein sequence ID" value="MVF04993.1"/>
    <property type="molecule type" value="Genomic_DNA"/>
</dbReference>
<evidence type="ECO:0000313" key="4">
    <source>
        <dbReference type="EMBL" id="PYA65676.1"/>
    </source>
</evidence>
<accession>A0A0G3SLN4</accession>
<reference evidence="3" key="2">
    <citation type="journal article" date="2017" name="PLoS ONE">
        <title>Genomic and phenotypic characterisation of fluoroquinolone resistance mechanisms in Enterobacteriaceae in Durban, South Africa.</title>
        <authorList>
            <person name="Osei Sekyere J."/>
            <person name="Amoako D.G."/>
        </authorList>
    </citation>
    <scope>NUCLEOTIDE SEQUENCE</scope>
    <source>
        <strain evidence="3">945174350</strain>
    </source>
</reference>
<dbReference type="Proteomes" id="UP000050489">
    <property type="component" value="Unassembled WGS sequence"/>
</dbReference>
<reference evidence="5" key="1">
    <citation type="submission" date="2016-04" db="EMBL/GenBank/DDBJ databases">
        <authorList>
            <person name="Osei Sekyere J."/>
            <person name="Sivertsen A."/>
            <person name="Pedersen A.T."/>
            <person name="Sundsfjord A."/>
        </authorList>
    </citation>
    <scope>NUCLEOTIDE SEQUENCE [LARGE SCALE GENOMIC DNA]</scope>
    <source>
        <strain evidence="5">945174350</strain>
    </source>
</reference>
<dbReference type="InterPro" id="IPR013321">
    <property type="entry name" value="Arc_rbn_hlx_hlx"/>
</dbReference>
<dbReference type="Gene3D" id="1.10.1220.10">
    <property type="entry name" value="Met repressor-like"/>
    <property type="match status" value="1"/>
</dbReference>
<dbReference type="GO" id="GO:0006355">
    <property type="term" value="P:regulation of DNA-templated transcription"/>
    <property type="evidence" value="ECO:0007669"/>
    <property type="project" value="InterPro"/>
</dbReference>
<evidence type="ECO:0000313" key="6">
    <source>
        <dbReference type="Proteomes" id="UP000245399"/>
    </source>
</evidence>
<reference evidence="1 6" key="3">
    <citation type="submission" date="2018-05" db="EMBL/GenBank/DDBJ databases">
        <title>Klebsiella quasipneumonaiae provides a window into carbapenemase gene transfer, plasmid rearrangements and nosocomial acquisition from the hospital environment.</title>
        <authorList>
            <person name="Mathers A.J."/>
            <person name="Vegesana K."/>
            <person name="Stoesser N."/>
            <person name="Crook D."/>
            <person name="Vaughan A."/>
            <person name="Barry K."/>
            <person name="Parikh H."/>
            <person name="Sebra R."/>
            <person name="Kotay S."/>
            <person name="Walker A.S."/>
            <person name="Sheppard A.E."/>
        </authorList>
    </citation>
    <scope>NUCLEOTIDE SEQUENCE [LARGE SCALE GENOMIC DNA]</scope>
    <source>
        <strain evidence="1 6">CAV1761</strain>
    </source>
</reference>
<dbReference type="Pfam" id="PF04221">
    <property type="entry name" value="RelB"/>
    <property type="match status" value="1"/>
</dbReference>
<evidence type="ECO:0000313" key="1">
    <source>
        <dbReference type="EMBL" id="AWL68474.1"/>
    </source>
</evidence>
<evidence type="ECO:0000313" key="8">
    <source>
        <dbReference type="Proteomes" id="UP000443014"/>
    </source>
</evidence>
<reference evidence="4" key="6">
    <citation type="submission" date="2018-06" db="EMBL/GenBank/DDBJ databases">
        <authorList>
            <person name="Martins R.C."/>
            <person name="Perdigao-Neto L.V."/>
            <person name="Costa S.F."/>
            <person name="Levin A.S.S."/>
        </authorList>
    </citation>
    <scope>NUCLEOTIDE SEQUENCE</scope>
    <source>
        <strain evidence="4">1283</strain>
    </source>
</reference>
<evidence type="ECO:0000313" key="2">
    <source>
        <dbReference type="EMBL" id="MVF04993.1"/>
    </source>
</evidence>
<evidence type="ECO:0000313" key="7">
    <source>
        <dbReference type="Proteomes" id="UP000247823"/>
    </source>
</evidence>
<organism evidence="3 5">
    <name type="scientific">Serratia marcescens</name>
    <dbReference type="NCBI Taxonomy" id="615"/>
    <lineage>
        <taxon>Bacteria</taxon>
        <taxon>Pseudomonadati</taxon>
        <taxon>Pseudomonadota</taxon>
        <taxon>Gammaproteobacteria</taxon>
        <taxon>Enterobacterales</taxon>
        <taxon>Yersiniaceae</taxon>
        <taxon>Serratia</taxon>
    </lineage>
</organism>
<sequence>MESRIQFRIEDETKRLAQKAAEAKGTTLSEACRRLAEQMADEQRAAEEHENWLKDKVDAAFSRLHEGNAVYLSQQEVEESMDAFKAKIRAKYDRK</sequence>
<dbReference type="Proteomes" id="UP000245399">
    <property type="component" value="Chromosome"/>
</dbReference>
<dbReference type="GeneID" id="57665287"/>
<dbReference type="Proteomes" id="UP000443014">
    <property type="component" value="Unassembled WGS sequence"/>
</dbReference>
<dbReference type="Proteomes" id="UP000247823">
    <property type="component" value="Unassembled WGS sequence"/>
</dbReference>
<keyword evidence="7" id="KW-1185">Reference proteome</keyword>
<dbReference type="RefSeq" id="WP_013811307.1">
    <property type="nucleotide sequence ID" value="NZ_CABMHU010000155.1"/>
</dbReference>
<dbReference type="InterPro" id="IPR007337">
    <property type="entry name" value="RelB/DinJ"/>
</dbReference>
<name>A0A0G3SLN4_SERMA</name>
<reference evidence="7" key="5">
    <citation type="submission" date="2018-06" db="EMBL/GenBank/DDBJ databases">
        <title>Serratia marcescens genome sequencing and assembly.</title>
        <authorList>
            <person name="Martins R.C."/>
            <person name="Perdigao-Neto L.V."/>
            <person name="Costa S.F."/>
            <person name="Levin A.S.S."/>
        </authorList>
    </citation>
    <scope>NUCLEOTIDE SEQUENCE [LARGE SCALE GENOMIC DNA]</scope>
    <source>
        <strain evidence="7">1283</strain>
    </source>
</reference>
<dbReference type="OrthoDB" id="6485518at2"/>
<protein>
    <submittedName>
        <fullName evidence="3">Damage-inducible protein J</fullName>
    </submittedName>
</protein>
<dbReference type="GO" id="GO:0043565">
    <property type="term" value="F:sequence-specific DNA binding"/>
    <property type="evidence" value="ECO:0007669"/>
    <property type="project" value="UniProtKB-ARBA"/>
</dbReference>
<evidence type="ECO:0000313" key="5">
    <source>
        <dbReference type="Proteomes" id="UP000050489"/>
    </source>
</evidence>